<gene>
    <name evidence="1" type="ORF">TWF481_003237</name>
</gene>
<organism evidence="1 2">
    <name type="scientific">Arthrobotrys musiformis</name>
    <dbReference type="NCBI Taxonomy" id="47236"/>
    <lineage>
        <taxon>Eukaryota</taxon>
        <taxon>Fungi</taxon>
        <taxon>Dikarya</taxon>
        <taxon>Ascomycota</taxon>
        <taxon>Pezizomycotina</taxon>
        <taxon>Orbiliomycetes</taxon>
        <taxon>Orbiliales</taxon>
        <taxon>Orbiliaceae</taxon>
        <taxon>Arthrobotrys</taxon>
    </lineage>
</organism>
<dbReference type="EMBL" id="JAVHJL010000013">
    <property type="protein sequence ID" value="KAK6495211.1"/>
    <property type="molecule type" value="Genomic_DNA"/>
</dbReference>
<dbReference type="AlphaFoldDB" id="A0AAV9VPN7"/>
<protein>
    <submittedName>
        <fullName evidence="1">Uncharacterized protein</fullName>
    </submittedName>
</protein>
<proteinExistence type="predicted"/>
<comment type="caution">
    <text evidence="1">The sequence shown here is derived from an EMBL/GenBank/DDBJ whole genome shotgun (WGS) entry which is preliminary data.</text>
</comment>
<evidence type="ECO:0000313" key="2">
    <source>
        <dbReference type="Proteomes" id="UP001370758"/>
    </source>
</evidence>
<dbReference type="Proteomes" id="UP001370758">
    <property type="component" value="Unassembled WGS sequence"/>
</dbReference>
<evidence type="ECO:0000313" key="1">
    <source>
        <dbReference type="EMBL" id="KAK6495211.1"/>
    </source>
</evidence>
<sequence>MPQTPVRTTKARKEKKNSSLCLIGTIYSLNKETMTKKMWRIYKNGLVESSHATRSTFFSLISSFSFLSGLPRAFFFFTPSPAAGTLKMPILDFDGFFGLSETWVQNGQRSQNLSIARFSTGELKGK</sequence>
<reference evidence="1 2" key="1">
    <citation type="submission" date="2023-08" db="EMBL/GenBank/DDBJ databases">
        <authorList>
            <person name="Palmer J.M."/>
        </authorList>
    </citation>
    <scope>NUCLEOTIDE SEQUENCE [LARGE SCALE GENOMIC DNA]</scope>
    <source>
        <strain evidence="1 2">TWF481</strain>
    </source>
</reference>
<accession>A0AAV9VPN7</accession>
<keyword evidence="2" id="KW-1185">Reference proteome</keyword>
<name>A0AAV9VPN7_9PEZI</name>